<protein>
    <submittedName>
        <fullName evidence="1">Uncharacterized protein</fullName>
    </submittedName>
</protein>
<name>A0ACB9SGB5_HOLOL</name>
<evidence type="ECO:0000313" key="2">
    <source>
        <dbReference type="Proteomes" id="UP001056778"/>
    </source>
</evidence>
<gene>
    <name evidence="1" type="ORF">MML48_9g00007701</name>
</gene>
<keyword evidence="2" id="KW-1185">Reference proteome</keyword>
<evidence type="ECO:0000313" key="1">
    <source>
        <dbReference type="EMBL" id="KAI4454334.1"/>
    </source>
</evidence>
<proteinExistence type="predicted"/>
<organism evidence="1 2">
    <name type="scientific">Holotrichia oblita</name>
    <name type="common">Chafer beetle</name>
    <dbReference type="NCBI Taxonomy" id="644536"/>
    <lineage>
        <taxon>Eukaryota</taxon>
        <taxon>Metazoa</taxon>
        <taxon>Ecdysozoa</taxon>
        <taxon>Arthropoda</taxon>
        <taxon>Hexapoda</taxon>
        <taxon>Insecta</taxon>
        <taxon>Pterygota</taxon>
        <taxon>Neoptera</taxon>
        <taxon>Endopterygota</taxon>
        <taxon>Coleoptera</taxon>
        <taxon>Polyphaga</taxon>
        <taxon>Scarabaeiformia</taxon>
        <taxon>Scarabaeidae</taxon>
        <taxon>Melolonthinae</taxon>
        <taxon>Holotrichia</taxon>
    </lineage>
</organism>
<comment type="caution">
    <text evidence="1">The sequence shown here is derived from an EMBL/GenBank/DDBJ whole genome shotgun (WGS) entry which is preliminary data.</text>
</comment>
<accession>A0ACB9SGB5</accession>
<reference evidence="1" key="1">
    <citation type="submission" date="2022-04" db="EMBL/GenBank/DDBJ databases">
        <title>Chromosome-scale genome assembly of Holotrichia oblita Faldermann.</title>
        <authorList>
            <person name="Rongchong L."/>
        </authorList>
    </citation>
    <scope>NUCLEOTIDE SEQUENCE</scope>
    <source>
        <strain evidence="1">81SQS9</strain>
    </source>
</reference>
<sequence>MEDMDMSPLLIAGILTAVDSIIDSDDDYDMSRETFRFLHGLVANNLKKKENLRQSGRSTISTEKQLLLTLWTFATPDSYRSVCDRFNVGEATAIRAVRRVTLSILKLRNQFIKWPSDEEVPLINGDFEESANIPKVLGAIGGTHIKILASKENAESYINRKSFHSIQLQVVCDNTRKFLHCFTGYRGSVNDQRVFKVSGMQELCNKAECFPGKCHLIGDAAYVNQKHLLTPYRDNGH</sequence>
<dbReference type="EMBL" id="CM043023">
    <property type="protein sequence ID" value="KAI4454334.1"/>
    <property type="molecule type" value="Genomic_DNA"/>
</dbReference>
<dbReference type="Proteomes" id="UP001056778">
    <property type="component" value="Chromosome 9"/>
</dbReference>